<gene>
    <name evidence="4" type="ORF">I573_02121</name>
</gene>
<keyword evidence="3" id="KW-1133">Transmembrane helix</keyword>
<dbReference type="STRING" id="1140003.OMY_01962"/>
<evidence type="ECO:0000313" key="4">
    <source>
        <dbReference type="EMBL" id="EOT83008.1"/>
    </source>
</evidence>
<dbReference type="InterPro" id="IPR042002">
    <property type="entry name" value="Sortase_C"/>
</dbReference>
<dbReference type="OrthoDB" id="1648028at2"/>
<feature type="active site" description="Proton donor/acceptor" evidence="2">
    <location>
        <position position="158"/>
    </location>
</feature>
<organism evidence="4 5">
    <name type="scientific">Enterococcus sulfureus ATCC 49903</name>
    <dbReference type="NCBI Taxonomy" id="1140003"/>
    <lineage>
        <taxon>Bacteria</taxon>
        <taxon>Bacillati</taxon>
        <taxon>Bacillota</taxon>
        <taxon>Bacilli</taxon>
        <taxon>Lactobacillales</taxon>
        <taxon>Enterococcaceae</taxon>
        <taxon>Enterococcus</taxon>
    </lineage>
</organism>
<keyword evidence="3" id="KW-0472">Membrane</keyword>
<feature type="transmembrane region" description="Helical" evidence="3">
    <location>
        <begin position="259"/>
        <end position="281"/>
    </location>
</feature>
<dbReference type="NCBIfam" id="NF033745">
    <property type="entry name" value="class_C_sortase"/>
    <property type="match status" value="1"/>
</dbReference>
<dbReference type="NCBIfam" id="TIGR01076">
    <property type="entry name" value="sortase_fam"/>
    <property type="match status" value="1"/>
</dbReference>
<dbReference type="Proteomes" id="UP000015961">
    <property type="component" value="Unassembled WGS sequence"/>
</dbReference>
<sequence>MKRTRKSSGPKNQLFSRLMVLGLLLIGLLIMCYPFYIDAVNGYIDQYRIAKFEKEMTARNSETVAAQKKKMEEKNKEIAKNGLVANSDPFTDIAEDEITSNAMRKEHLIGSISIPKIKVTIPLFDTTNDFLLQDGATVLDDYSMPTGGEDTHAVIAGHRGLAQRKLFTDLDKIKLGDTFVINVLNDNLAYEVDNIQVVKPNDISALAIQPHRDLVTLVTCTPYMINSHRLLITGHRVPYTATIAKEVAKGNQGMNLQRIIILSAFVVGIVTIFGTMGYMIYRARQTTRTITIRLMVKNQAGQPLKNEQVLLYPKKGNQPLTQNGRRVIQTTDEKGIVEFQYLKADIYRAKLVYHEDVEVFVGIKNKKQRTIEVYQSQAKKNQQPVAKECQISLVLPISSVFA</sequence>
<evidence type="ECO:0000256" key="1">
    <source>
        <dbReference type="ARBA" id="ARBA00022801"/>
    </source>
</evidence>
<evidence type="ECO:0000256" key="2">
    <source>
        <dbReference type="PIRSR" id="PIRSR605754-1"/>
    </source>
</evidence>
<keyword evidence="3" id="KW-0812">Transmembrane</keyword>
<name>S0P2H7_9ENTE</name>
<dbReference type="eggNOG" id="COG3764">
    <property type="taxonomic scope" value="Bacteria"/>
</dbReference>
<dbReference type="InterPro" id="IPR023365">
    <property type="entry name" value="Sortase_dom-sf"/>
</dbReference>
<dbReference type="EMBL" id="ASWO01000007">
    <property type="protein sequence ID" value="EOT83008.1"/>
    <property type="molecule type" value="Genomic_DNA"/>
</dbReference>
<dbReference type="SUPFAM" id="SSF63817">
    <property type="entry name" value="Sortase"/>
    <property type="match status" value="1"/>
</dbReference>
<dbReference type="InterPro" id="IPR005754">
    <property type="entry name" value="Sortase"/>
</dbReference>
<evidence type="ECO:0000256" key="3">
    <source>
        <dbReference type="SAM" id="Phobius"/>
    </source>
</evidence>
<dbReference type="Gene3D" id="2.40.260.10">
    <property type="entry name" value="Sortase"/>
    <property type="match status" value="1"/>
</dbReference>
<proteinExistence type="predicted"/>
<dbReference type="Pfam" id="PF04203">
    <property type="entry name" value="Sortase"/>
    <property type="match status" value="1"/>
</dbReference>
<keyword evidence="5" id="KW-1185">Reference proteome</keyword>
<accession>S0P2H7</accession>
<feature type="active site" description="Acyl-thioester intermediate" evidence="2">
    <location>
        <position position="220"/>
    </location>
</feature>
<evidence type="ECO:0008006" key="6">
    <source>
        <dbReference type="Google" id="ProtNLM"/>
    </source>
</evidence>
<dbReference type="RefSeq" id="WP_016186394.1">
    <property type="nucleotide sequence ID" value="NZ_ASWO01000007.1"/>
</dbReference>
<protein>
    <recommendedName>
        <fullName evidence="6">Sortase</fullName>
    </recommendedName>
</protein>
<dbReference type="AlphaFoldDB" id="S0P2H7"/>
<dbReference type="GO" id="GO:0016787">
    <property type="term" value="F:hydrolase activity"/>
    <property type="evidence" value="ECO:0007669"/>
    <property type="project" value="UniProtKB-KW"/>
</dbReference>
<comment type="caution">
    <text evidence="4">The sequence shown here is derived from an EMBL/GenBank/DDBJ whole genome shotgun (WGS) entry which is preliminary data.</text>
</comment>
<reference evidence="4 5" key="1">
    <citation type="submission" date="2013-03" db="EMBL/GenBank/DDBJ databases">
        <title>The Genome Sequence of Enterococcus sulfureus ATCC_49903 (PacBio/Illumina hybrid assembly).</title>
        <authorList>
            <consortium name="The Broad Institute Genomics Platform"/>
            <consortium name="The Broad Institute Genome Sequencing Center for Infectious Disease"/>
            <person name="Earl A."/>
            <person name="Russ C."/>
            <person name="Gilmore M."/>
            <person name="Surin D."/>
            <person name="Walker B."/>
            <person name="Young S."/>
            <person name="Zeng Q."/>
            <person name="Gargeya S."/>
            <person name="Fitzgerald M."/>
            <person name="Haas B."/>
            <person name="Abouelleil A."/>
            <person name="Allen A.W."/>
            <person name="Alvarado L."/>
            <person name="Arachchi H.M."/>
            <person name="Berlin A.M."/>
            <person name="Chapman S.B."/>
            <person name="Gainer-Dewar J."/>
            <person name="Goldberg J."/>
            <person name="Griggs A."/>
            <person name="Gujja S."/>
            <person name="Hansen M."/>
            <person name="Howarth C."/>
            <person name="Imamovic A."/>
            <person name="Ireland A."/>
            <person name="Larimer J."/>
            <person name="McCowan C."/>
            <person name="Murphy C."/>
            <person name="Pearson M."/>
            <person name="Poon T.W."/>
            <person name="Priest M."/>
            <person name="Roberts A."/>
            <person name="Saif S."/>
            <person name="Shea T."/>
            <person name="Sisk P."/>
            <person name="Sykes S."/>
            <person name="Wortman J."/>
            <person name="Nusbaum C."/>
            <person name="Birren B."/>
        </authorList>
    </citation>
    <scope>NUCLEOTIDE SEQUENCE [LARGE SCALE GENOMIC DNA]</scope>
    <source>
        <strain evidence="4 5">ATCC 49903</strain>
    </source>
</reference>
<evidence type="ECO:0000313" key="5">
    <source>
        <dbReference type="Proteomes" id="UP000015961"/>
    </source>
</evidence>
<dbReference type="CDD" id="cd05827">
    <property type="entry name" value="Sortase_C"/>
    <property type="match status" value="1"/>
</dbReference>
<keyword evidence="1" id="KW-0378">Hydrolase</keyword>
<dbReference type="PATRIC" id="fig|1140003.3.peg.1891"/>